<evidence type="ECO:0000256" key="13">
    <source>
        <dbReference type="RuleBase" id="RU000584"/>
    </source>
</evidence>
<dbReference type="InterPro" id="IPR000343">
    <property type="entry name" value="4pyrrol_synth_GluRdtase"/>
</dbReference>
<dbReference type="InterPro" id="IPR036291">
    <property type="entry name" value="NAD(P)-bd_dom_sf"/>
</dbReference>
<feature type="domain" description="Quinate/shikimate 5-dehydrogenase/glutamyl-tRNA reductase" evidence="15">
    <location>
        <begin position="172"/>
        <end position="295"/>
    </location>
</feature>
<feature type="binding site" evidence="8 10">
    <location>
        <begin position="49"/>
        <end position="52"/>
    </location>
    <ligand>
        <name>substrate</name>
    </ligand>
</feature>
<dbReference type="PANTHER" id="PTHR43013">
    <property type="entry name" value="GLUTAMYL-TRNA REDUCTASE"/>
    <property type="match status" value="1"/>
</dbReference>
<evidence type="ECO:0000256" key="9">
    <source>
        <dbReference type="PIRSR" id="PIRSR000445-1"/>
    </source>
</evidence>
<evidence type="ECO:0000259" key="14">
    <source>
        <dbReference type="Pfam" id="PF00745"/>
    </source>
</evidence>
<keyword evidence="5 8" id="KW-0560">Oxidoreductase</keyword>
<feature type="active site" description="Nucleophile" evidence="8 9">
    <location>
        <position position="50"/>
    </location>
</feature>
<evidence type="ECO:0000313" key="18">
    <source>
        <dbReference type="Proteomes" id="UP000886757"/>
    </source>
</evidence>
<dbReference type="EMBL" id="DVGK01000059">
    <property type="protein sequence ID" value="HIR13284.1"/>
    <property type="molecule type" value="Genomic_DNA"/>
</dbReference>
<dbReference type="FunFam" id="3.30.460.30:FF:000001">
    <property type="entry name" value="Glutamyl-tRNA reductase"/>
    <property type="match status" value="1"/>
</dbReference>
<evidence type="ECO:0000256" key="10">
    <source>
        <dbReference type="PIRSR" id="PIRSR000445-2"/>
    </source>
</evidence>
<evidence type="ECO:0000256" key="5">
    <source>
        <dbReference type="ARBA" id="ARBA00023002"/>
    </source>
</evidence>
<evidence type="ECO:0000256" key="11">
    <source>
        <dbReference type="PIRSR" id="PIRSR000445-3"/>
    </source>
</evidence>
<dbReference type="InterPro" id="IPR015895">
    <property type="entry name" value="4pyrrol_synth_GluRdtase_N"/>
</dbReference>
<sequence length="414" mass="46465">MGIQMIGIDHNRAVLDVRMIFSFTKKDAGKAVEALKQVPGIEGCVLLSTCNRMELWASTDDTFSGSLYEWLCMHREVSPRKYEGYFVSRRGREAVHHLFRLAGGLESRILGEDQIVTQVGDALALAREHYAADHVLETLFRQAVTAAKKVKTNVPLSPSDTSVVRTAIQTLKQKGMEFQGKKCLVIGNGVMGKLAATQLKEQGAHVTVTVRQYRSGIVEIPRDCSRIDYGKRMELFGDSDYVVSATVSPNYTLTRELIEPKLKGPVTLIDLAVPRDIDPGAASLPGVTLYDIDCFQEEARSEEQKKAIREAEKIFEEQMEEFYVWYECRDMIPKIQEIKEKAALDLGLRLQKKIRNLPVTPGEQEKLQEEIQSAAIRAVNKMLFGLRDNMGAGSFRECLDALEQVYGESQIIKT</sequence>
<dbReference type="GO" id="GO:0019353">
    <property type="term" value="P:protoporphyrinogen IX biosynthetic process from glutamate"/>
    <property type="evidence" value="ECO:0007669"/>
    <property type="project" value="TreeGrafter"/>
</dbReference>
<comment type="function">
    <text evidence="8">Catalyzes the NADPH-dependent reduction of glutamyl-tRNA(Glu) to glutamate 1-semialdehyde (GSA).</text>
</comment>
<dbReference type="AlphaFoldDB" id="A0A9D1AD78"/>
<comment type="caution">
    <text evidence="17">The sequence shown here is derived from an EMBL/GenBank/DDBJ whole genome shotgun (WGS) entry which is preliminary data.</text>
</comment>
<dbReference type="Pfam" id="PF05201">
    <property type="entry name" value="GlutR_N"/>
    <property type="match status" value="1"/>
</dbReference>
<evidence type="ECO:0000256" key="7">
    <source>
        <dbReference type="ARBA" id="ARBA00047464"/>
    </source>
</evidence>
<evidence type="ECO:0000256" key="12">
    <source>
        <dbReference type="PIRSR" id="PIRSR000445-4"/>
    </source>
</evidence>
<dbReference type="PIRSF" id="PIRSF000445">
    <property type="entry name" value="4pyrrol_synth_GluRdtase"/>
    <property type="match status" value="1"/>
</dbReference>
<evidence type="ECO:0000256" key="4">
    <source>
        <dbReference type="ARBA" id="ARBA00022857"/>
    </source>
</evidence>
<dbReference type="HAMAP" id="MF_00087">
    <property type="entry name" value="Glu_tRNA_reductase"/>
    <property type="match status" value="1"/>
</dbReference>
<comment type="miscellaneous">
    <text evidence="8">During catalysis, the active site Cys acts as a nucleophile attacking the alpha-carbonyl group of tRNA-bound glutamate with the formation of a thioester intermediate between enzyme and glutamate, and the concomitant release of tRNA(Glu). The thioester intermediate is finally reduced by direct hydride transfer from NADPH, to form the product GSA.</text>
</comment>
<dbReference type="EC" id="1.2.1.70" evidence="3 8"/>
<dbReference type="SUPFAM" id="SSF69075">
    <property type="entry name" value="Glutamyl tRNA-reductase dimerization domain"/>
    <property type="match status" value="1"/>
</dbReference>
<reference evidence="17" key="2">
    <citation type="journal article" date="2021" name="PeerJ">
        <title>Extensive microbial diversity within the chicken gut microbiome revealed by metagenomics and culture.</title>
        <authorList>
            <person name="Gilroy R."/>
            <person name="Ravi A."/>
            <person name="Getino M."/>
            <person name="Pursley I."/>
            <person name="Horton D.L."/>
            <person name="Alikhan N.F."/>
            <person name="Baker D."/>
            <person name="Gharbi K."/>
            <person name="Hall N."/>
            <person name="Watson M."/>
            <person name="Adriaenssens E.M."/>
            <person name="Foster-Nyarko E."/>
            <person name="Jarju S."/>
            <person name="Secka A."/>
            <person name="Antonio M."/>
            <person name="Oren A."/>
            <person name="Chaudhuri R.R."/>
            <person name="La Ragione R."/>
            <person name="Hildebrand F."/>
            <person name="Pallen M.J."/>
        </authorList>
    </citation>
    <scope>NUCLEOTIDE SEQUENCE</scope>
    <source>
        <strain evidence="17">ChiSjej4B22-8148</strain>
    </source>
</reference>
<feature type="binding site" evidence="8 11">
    <location>
        <begin position="187"/>
        <end position="192"/>
    </location>
    <ligand>
        <name>NADP(+)</name>
        <dbReference type="ChEBI" id="CHEBI:58349"/>
    </ligand>
</feature>
<accession>A0A9D1AD78</accession>
<dbReference type="GO" id="GO:0050661">
    <property type="term" value="F:NADP binding"/>
    <property type="evidence" value="ECO:0007669"/>
    <property type="project" value="InterPro"/>
</dbReference>
<comment type="similarity">
    <text evidence="2 8 13">Belongs to the glutamyl-tRNA reductase family.</text>
</comment>
<dbReference type="GO" id="GO:0008883">
    <property type="term" value="F:glutamyl-tRNA reductase activity"/>
    <property type="evidence" value="ECO:0007669"/>
    <property type="project" value="UniProtKB-UniRule"/>
</dbReference>
<evidence type="ECO:0000313" key="17">
    <source>
        <dbReference type="EMBL" id="HIR13284.1"/>
    </source>
</evidence>
<evidence type="ECO:0000256" key="1">
    <source>
        <dbReference type="ARBA" id="ARBA00005059"/>
    </source>
</evidence>
<dbReference type="InterPro" id="IPR006151">
    <property type="entry name" value="Shikm_DH/Glu-tRNA_Rdtase"/>
</dbReference>
<comment type="catalytic activity">
    <reaction evidence="7 8 13">
        <text>(S)-4-amino-5-oxopentanoate + tRNA(Glu) + NADP(+) = L-glutamyl-tRNA(Glu) + NADPH + H(+)</text>
        <dbReference type="Rhea" id="RHEA:12344"/>
        <dbReference type="Rhea" id="RHEA-COMP:9663"/>
        <dbReference type="Rhea" id="RHEA-COMP:9680"/>
        <dbReference type="ChEBI" id="CHEBI:15378"/>
        <dbReference type="ChEBI" id="CHEBI:57501"/>
        <dbReference type="ChEBI" id="CHEBI:57783"/>
        <dbReference type="ChEBI" id="CHEBI:58349"/>
        <dbReference type="ChEBI" id="CHEBI:78442"/>
        <dbReference type="ChEBI" id="CHEBI:78520"/>
        <dbReference type="EC" id="1.2.1.70"/>
    </reaction>
</comment>
<feature type="binding site" evidence="8 10">
    <location>
        <position position="118"/>
    </location>
    <ligand>
        <name>substrate</name>
    </ligand>
</feature>
<dbReference type="InterPro" id="IPR036343">
    <property type="entry name" value="GluRdtase_N_sf"/>
</dbReference>
<keyword evidence="6 8" id="KW-0627">Porphyrin biosynthesis</keyword>
<dbReference type="Pfam" id="PF00745">
    <property type="entry name" value="GlutR_dimer"/>
    <property type="match status" value="1"/>
</dbReference>
<protein>
    <recommendedName>
        <fullName evidence="3 8">Glutamyl-tRNA reductase</fullName>
        <shortName evidence="8">GluTR</shortName>
        <ecNumber evidence="3 8">1.2.1.70</ecNumber>
    </recommendedName>
</protein>
<organism evidence="17 18">
    <name type="scientific">Candidatus Choladousia intestinavium</name>
    <dbReference type="NCBI Taxonomy" id="2840727"/>
    <lineage>
        <taxon>Bacteria</taxon>
        <taxon>Bacillati</taxon>
        <taxon>Bacillota</taxon>
        <taxon>Clostridia</taxon>
        <taxon>Lachnospirales</taxon>
        <taxon>Lachnospiraceae</taxon>
        <taxon>Lachnospiraceae incertae sedis</taxon>
        <taxon>Candidatus Choladousia</taxon>
    </lineage>
</organism>
<name>A0A9D1AD78_9FIRM</name>
<dbReference type="SUPFAM" id="SSF51735">
    <property type="entry name" value="NAD(P)-binding Rossmann-fold domains"/>
    <property type="match status" value="1"/>
</dbReference>
<proteinExistence type="inferred from homology"/>
<feature type="binding site" evidence="8 10">
    <location>
        <position position="107"/>
    </location>
    <ligand>
        <name>substrate</name>
    </ligand>
</feature>
<feature type="domain" description="Tetrapyrrole biosynthesis glutamyl-tRNA reductase dimerisation" evidence="14">
    <location>
        <begin position="310"/>
        <end position="407"/>
    </location>
</feature>
<dbReference type="InterPro" id="IPR015896">
    <property type="entry name" value="4pyrrol_synth_GluRdtase_dimer"/>
</dbReference>
<dbReference type="NCBIfam" id="TIGR01035">
    <property type="entry name" value="hemA"/>
    <property type="match status" value="1"/>
</dbReference>
<feature type="site" description="Important for activity" evidence="8 12">
    <location>
        <position position="97"/>
    </location>
</feature>
<feature type="domain" description="Glutamyl-tRNA reductase N-terminal" evidence="16">
    <location>
        <begin position="6"/>
        <end position="153"/>
    </location>
</feature>
<evidence type="ECO:0000256" key="2">
    <source>
        <dbReference type="ARBA" id="ARBA00005916"/>
    </source>
</evidence>
<reference evidence="17" key="1">
    <citation type="submission" date="2020-10" db="EMBL/GenBank/DDBJ databases">
        <authorList>
            <person name="Gilroy R."/>
        </authorList>
    </citation>
    <scope>NUCLEOTIDE SEQUENCE</scope>
    <source>
        <strain evidence="17">ChiSjej4B22-8148</strain>
    </source>
</reference>
<feature type="binding site" evidence="8 10">
    <location>
        <begin position="112"/>
        <end position="114"/>
    </location>
    <ligand>
        <name>substrate</name>
    </ligand>
</feature>
<evidence type="ECO:0000256" key="3">
    <source>
        <dbReference type="ARBA" id="ARBA00012970"/>
    </source>
</evidence>
<evidence type="ECO:0000256" key="8">
    <source>
        <dbReference type="HAMAP-Rule" id="MF_00087"/>
    </source>
</evidence>
<dbReference type="SUPFAM" id="SSF69742">
    <property type="entry name" value="Glutamyl tRNA-reductase catalytic, N-terminal domain"/>
    <property type="match status" value="1"/>
</dbReference>
<comment type="domain">
    <text evidence="8">Possesses an unusual extended V-shaped dimeric structure with each monomer consisting of three distinct domains arranged along a curved 'spinal' alpha-helix. The N-terminal catalytic domain specifically recognizes the glutamate moiety of the substrate. The second domain is the NADPH-binding domain, and the third C-terminal domain is responsible for dimerization.</text>
</comment>
<evidence type="ECO:0000256" key="6">
    <source>
        <dbReference type="ARBA" id="ARBA00023244"/>
    </source>
</evidence>
<evidence type="ECO:0000259" key="16">
    <source>
        <dbReference type="Pfam" id="PF05201"/>
    </source>
</evidence>
<keyword evidence="4 8" id="KW-0521">NADP</keyword>
<dbReference type="PANTHER" id="PTHR43013:SF1">
    <property type="entry name" value="GLUTAMYL-TRNA REDUCTASE"/>
    <property type="match status" value="1"/>
</dbReference>
<dbReference type="Gene3D" id="3.40.50.720">
    <property type="entry name" value="NAD(P)-binding Rossmann-like Domain"/>
    <property type="match status" value="1"/>
</dbReference>
<dbReference type="Gene3D" id="3.30.460.30">
    <property type="entry name" value="Glutamyl-tRNA reductase, N-terminal domain"/>
    <property type="match status" value="1"/>
</dbReference>
<dbReference type="InterPro" id="IPR036453">
    <property type="entry name" value="GluRdtase_dimer_dom_sf"/>
</dbReference>
<dbReference type="Pfam" id="PF01488">
    <property type="entry name" value="Shikimate_DH"/>
    <property type="match status" value="1"/>
</dbReference>
<evidence type="ECO:0000259" key="15">
    <source>
        <dbReference type="Pfam" id="PF01488"/>
    </source>
</evidence>
<comment type="pathway">
    <text evidence="1 8 13">Porphyrin-containing compound metabolism; protoporphyrin-IX biosynthesis; 5-aminolevulinate from L-glutamyl-tRNA(Glu): step 1/2.</text>
</comment>
<comment type="subunit">
    <text evidence="8">Homodimer.</text>
</comment>
<dbReference type="Proteomes" id="UP000886757">
    <property type="component" value="Unassembled WGS sequence"/>
</dbReference>
<gene>
    <name evidence="8 17" type="primary">hemA</name>
    <name evidence="17" type="ORF">IAB31_05095</name>
</gene>